<dbReference type="Pfam" id="PF00001">
    <property type="entry name" value="7tm_1"/>
    <property type="match status" value="1"/>
</dbReference>
<dbReference type="PANTHER" id="PTHR24248:SF199">
    <property type="entry name" value="IP13425P-RELATED"/>
    <property type="match status" value="1"/>
</dbReference>
<proteinExistence type="predicted"/>
<evidence type="ECO:0000256" key="8">
    <source>
        <dbReference type="ARBA" id="ARBA00023170"/>
    </source>
</evidence>
<evidence type="ECO:0000256" key="6">
    <source>
        <dbReference type="ARBA" id="ARBA00023136"/>
    </source>
</evidence>
<dbReference type="Proteomes" id="UP000311919">
    <property type="component" value="Unassembled WGS sequence"/>
</dbReference>
<reference evidence="12 13" key="1">
    <citation type="submission" date="2019-03" db="EMBL/GenBank/DDBJ databases">
        <title>An improved genome assembly of the fluke Schistosoma japonicum.</title>
        <authorList>
            <person name="Hu W."/>
            <person name="Luo F."/>
            <person name="Yin M."/>
            <person name="Mo X."/>
            <person name="Sun C."/>
            <person name="Wu Q."/>
            <person name="Zhu B."/>
            <person name="Xiang M."/>
            <person name="Wang J."/>
            <person name="Wang Y."/>
            <person name="Zhang T."/>
            <person name="Xu B."/>
            <person name="Zheng H."/>
            <person name="Feng Z."/>
        </authorList>
    </citation>
    <scope>NUCLEOTIDE SEQUENCE [LARGE SCALE GENOMIC DNA]</scope>
    <source>
        <strain evidence="12">HuSjv2</strain>
        <tissue evidence="12">Worms</tissue>
    </source>
</reference>
<dbReference type="PRINTS" id="PR00237">
    <property type="entry name" value="GPCRRHODOPSN"/>
</dbReference>
<keyword evidence="2" id="KW-1003">Cell membrane</keyword>
<dbReference type="GO" id="GO:0071880">
    <property type="term" value="P:adenylate cyclase-activating adrenergic receptor signaling pathway"/>
    <property type="evidence" value="ECO:0007669"/>
    <property type="project" value="TreeGrafter"/>
</dbReference>
<evidence type="ECO:0000256" key="10">
    <source>
        <dbReference type="SAM" id="Phobius"/>
    </source>
</evidence>
<dbReference type="AlphaFoldDB" id="A0A4Z2CVF8"/>
<dbReference type="PROSITE" id="PS50262">
    <property type="entry name" value="G_PROTEIN_RECEP_F1_2"/>
    <property type="match status" value="1"/>
</dbReference>
<keyword evidence="9" id="KW-0807">Transducer</keyword>
<dbReference type="GO" id="GO:0004993">
    <property type="term" value="F:G protein-coupled serotonin receptor activity"/>
    <property type="evidence" value="ECO:0007669"/>
    <property type="project" value="UniProtKB-ARBA"/>
</dbReference>
<evidence type="ECO:0000256" key="9">
    <source>
        <dbReference type="ARBA" id="ARBA00023224"/>
    </source>
</evidence>
<dbReference type="InterPro" id="IPR000276">
    <property type="entry name" value="GPCR_Rhodpsn"/>
</dbReference>
<evidence type="ECO:0000256" key="5">
    <source>
        <dbReference type="ARBA" id="ARBA00023040"/>
    </source>
</evidence>
<accession>A0A4Z2CVF8</accession>
<evidence type="ECO:0000256" key="1">
    <source>
        <dbReference type="ARBA" id="ARBA00004651"/>
    </source>
</evidence>
<keyword evidence="5" id="KW-0297">G-protein coupled receptor</keyword>
<dbReference type="Gene3D" id="1.20.1070.10">
    <property type="entry name" value="Rhodopsin 7-helix transmembrane proteins"/>
    <property type="match status" value="1"/>
</dbReference>
<comment type="caution">
    <text evidence="12">The sequence shown here is derived from an EMBL/GenBank/DDBJ whole genome shotgun (WGS) entry which is preliminary data.</text>
</comment>
<feature type="domain" description="G-protein coupled receptors family 1 profile" evidence="11">
    <location>
        <begin position="193"/>
        <end position="265"/>
    </location>
</feature>
<feature type="transmembrane region" description="Helical" evidence="10">
    <location>
        <begin position="214"/>
        <end position="233"/>
    </location>
</feature>
<dbReference type="InterPro" id="IPR017452">
    <property type="entry name" value="GPCR_Rhodpsn_7TM"/>
</dbReference>
<gene>
    <name evidence="12" type="ORF">EWB00_007144</name>
</gene>
<sequence>MTYFRNPNIKLTKLSHGNIDIPMFINSWRFRFKIFCKMSLSDQLSSGNIGSRKHHAKHIYPTQISVHVHPEVVDTSNREVTNVDSNSQSFYSIETDLTENRITLNQIRRINMKHQATAQCGQRCDEGCFDENKTTLETEYDVTGECQNSCESPSILENSHQIHYRNCNHKIVDNGNKESSLPSINRNIQNKFSLRDHIQRQTTFKRELRTVKNMAIVIFCFLFCWLPYLPLHLGEIFCNCMFSETLIMSSVWLLYLNSGCNPFIYAFHKKPYANAFRRLLNMEKYHR</sequence>
<evidence type="ECO:0000256" key="2">
    <source>
        <dbReference type="ARBA" id="ARBA00022475"/>
    </source>
</evidence>
<feature type="transmembrane region" description="Helical" evidence="10">
    <location>
        <begin position="245"/>
        <end position="267"/>
    </location>
</feature>
<keyword evidence="8 12" id="KW-0675">Receptor</keyword>
<keyword evidence="7" id="KW-1015">Disulfide bond</keyword>
<dbReference type="EMBL" id="SKCS01000411">
    <property type="protein sequence ID" value="TNN08252.1"/>
    <property type="molecule type" value="Genomic_DNA"/>
</dbReference>
<dbReference type="SUPFAM" id="SSF81321">
    <property type="entry name" value="Family A G protein-coupled receptor-like"/>
    <property type="match status" value="1"/>
</dbReference>
<keyword evidence="6 10" id="KW-0472">Membrane</keyword>
<evidence type="ECO:0000313" key="13">
    <source>
        <dbReference type="Proteomes" id="UP000311919"/>
    </source>
</evidence>
<evidence type="ECO:0000256" key="4">
    <source>
        <dbReference type="ARBA" id="ARBA00022989"/>
    </source>
</evidence>
<dbReference type="GO" id="GO:0005886">
    <property type="term" value="C:plasma membrane"/>
    <property type="evidence" value="ECO:0007669"/>
    <property type="project" value="UniProtKB-SubCell"/>
</dbReference>
<organism evidence="12 13">
    <name type="scientific">Schistosoma japonicum</name>
    <name type="common">Blood fluke</name>
    <dbReference type="NCBI Taxonomy" id="6182"/>
    <lineage>
        <taxon>Eukaryota</taxon>
        <taxon>Metazoa</taxon>
        <taxon>Spiralia</taxon>
        <taxon>Lophotrochozoa</taxon>
        <taxon>Platyhelminthes</taxon>
        <taxon>Trematoda</taxon>
        <taxon>Digenea</taxon>
        <taxon>Strigeidida</taxon>
        <taxon>Schistosomatoidea</taxon>
        <taxon>Schistosomatidae</taxon>
        <taxon>Schistosoma</taxon>
    </lineage>
</organism>
<evidence type="ECO:0000259" key="11">
    <source>
        <dbReference type="PROSITE" id="PS50262"/>
    </source>
</evidence>
<evidence type="ECO:0000313" key="12">
    <source>
        <dbReference type="EMBL" id="TNN08252.1"/>
    </source>
</evidence>
<dbReference type="OrthoDB" id="10042731at2759"/>
<keyword evidence="4 10" id="KW-1133">Transmembrane helix</keyword>
<dbReference type="PANTHER" id="PTHR24248">
    <property type="entry name" value="ADRENERGIC RECEPTOR-RELATED G-PROTEIN COUPLED RECEPTOR"/>
    <property type="match status" value="1"/>
</dbReference>
<dbReference type="STRING" id="6182.A0A4Z2CVF8"/>
<comment type="subcellular location">
    <subcellularLocation>
        <location evidence="1">Cell membrane</location>
        <topology evidence="1">Multi-pass membrane protein</topology>
    </subcellularLocation>
</comment>
<dbReference type="GO" id="GO:0043410">
    <property type="term" value="P:positive regulation of MAPK cascade"/>
    <property type="evidence" value="ECO:0007669"/>
    <property type="project" value="TreeGrafter"/>
</dbReference>
<protein>
    <submittedName>
        <fullName evidence="12">5-hydroxytryptamine receptor 1A-alpha</fullName>
    </submittedName>
</protein>
<name>A0A4Z2CVF8_SCHJA</name>
<keyword evidence="13" id="KW-1185">Reference proteome</keyword>
<evidence type="ECO:0000256" key="7">
    <source>
        <dbReference type="ARBA" id="ARBA00023157"/>
    </source>
</evidence>
<evidence type="ECO:0000256" key="3">
    <source>
        <dbReference type="ARBA" id="ARBA00022692"/>
    </source>
</evidence>
<keyword evidence="3 10" id="KW-0812">Transmembrane</keyword>